<evidence type="ECO:0000259" key="8">
    <source>
        <dbReference type="Pfam" id="PF12804"/>
    </source>
</evidence>
<dbReference type="Pfam" id="PF12804">
    <property type="entry name" value="NTP_transf_3"/>
    <property type="match status" value="1"/>
</dbReference>
<gene>
    <name evidence="9" type="ORF">ABUE30_02700</name>
</gene>
<proteinExistence type="predicted"/>
<keyword evidence="1" id="KW-0963">Cytoplasm</keyword>
<dbReference type="Proteomes" id="UP001629953">
    <property type="component" value="Unassembled WGS sequence"/>
</dbReference>
<keyword evidence="6" id="KW-0342">GTP-binding</keyword>
<evidence type="ECO:0000256" key="2">
    <source>
        <dbReference type="ARBA" id="ARBA00022679"/>
    </source>
</evidence>
<dbReference type="InterPro" id="IPR013482">
    <property type="entry name" value="Molybde_CF_guanTrfase"/>
</dbReference>
<evidence type="ECO:0000256" key="3">
    <source>
        <dbReference type="ARBA" id="ARBA00022723"/>
    </source>
</evidence>
<feature type="domain" description="MobA-like NTP transferase" evidence="8">
    <location>
        <begin position="7"/>
        <end position="117"/>
    </location>
</feature>
<sequence length="190" mass="21338">MQPFISIILSGGQSRRMGQDKALLALGETTLIDCQYQRLQQLGAPVWISGDYPNYPCIGDQSPASGPLAGIGSAMREFRLQAQALLVIAVDMPLLTAKVLQQFLALTHQHQQCIYLQQAIFPIWLPLSDGTLRTTYECEQSGHFALKPWLNKLNAKVIQWAEPMALTNTNTPEQWQQAIERLHRETSYES</sequence>
<dbReference type="RefSeq" id="WP_408622126.1">
    <property type="nucleotide sequence ID" value="NZ_JBEQCT010000001.1"/>
</dbReference>
<evidence type="ECO:0000256" key="1">
    <source>
        <dbReference type="ARBA" id="ARBA00022490"/>
    </source>
</evidence>
<evidence type="ECO:0000256" key="6">
    <source>
        <dbReference type="ARBA" id="ARBA00023134"/>
    </source>
</evidence>
<keyword evidence="9" id="KW-0548">Nucleotidyltransferase</keyword>
<keyword evidence="10" id="KW-1185">Reference proteome</keyword>
<name>A0ABW9G3C2_9GAMM</name>
<dbReference type="InterPro" id="IPR025877">
    <property type="entry name" value="MobA-like_NTP_Trfase"/>
</dbReference>
<keyword evidence="2 9" id="KW-0808">Transferase</keyword>
<keyword evidence="7" id="KW-0501">Molybdenum cofactor biosynthesis</keyword>
<dbReference type="PANTHER" id="PTHR19136">
    <property type="entry name" value="MOLYBDENUM COFACTOR GUANYLYLTRANSFERASE"/>
    <property type="match status" value="1"/>
</dbReference>
<evidence type="ECO:0000256" key="4">
    <source>
        <dbReference type="ARBA" id="ARBA00022741"/>
    </source>
</evidence>
<keyword evidence="4" id="KW-0547">Nucleotide-binding</keyword>
<reference evidence="9 10" key="1">
    <citation type="journal article" date="2013" name="Int. J. Syst. Evol. Microbiol.">
        <title>Celerinatantimonas yamalensis sp. nov., a cold-adapted diazotrophic bacterium from a cold permafrost brine.</title>
        <authorList>
            <person name="Shcherbakova V."/>
            <person name="Chuvilskaya N."/>
            <person name="Rivkina E."/>
            <person name="Demidov N."/>
            <person name="Uchaeva V."/>
            <person name="Suetin S."/>
            <person name="Suzina N."/>
            <person name="Gilichinsky D."/>
        </authorList>
    </citation>
    <scope>NUCLEOTIDE SEQUENCE [LARGE SCALE GENOMIC DNA]</scope>
    <source>
        <strain evidence="9 10">C7</strain>
    </source>
</reference>
<dbReference type="PANTHER" id="PTHR19136:SF81">
    <property type="entry name" value="MOLYBDENUM COFACTOR GUANYLYLTRANSFERASE"/>
    <property type="match status" value="1"/>
</dbReference>
<accession>A0ABW9G3C2</accession>
<dbReference type="InterPro" id="IPR029044">
    <property type="entry name" value="Nucleotide-diphossugar_trans"/>
</dbReference>
<dbReference type="Gene3D" id="3.90.550.10">
    <property type="entry name" value="Spore Coat Polysaccharide Biosynthesis Protein SpsA, Chain A"/>
    <property type="match status" value="1"/>
</dbReference>
<evidence type="ECO:0000313" key="9">
    <source>
        <dbReference type="EMBL" id="MFM2483982.1"/>
    </source>
</evidence>
<evidence type="ECO:0000256" key="5">
    <source>
        <dbReference type="ARBA" id="ARBA00022842"/>
    </source>
</evidence>
<comment type="caution">
    <text evidence="9">The sequence shown here is derived from an EMBL/GenBank/DDBJ whole genome shotgun (WGS) entry which is preliminary data.</text>
</comment>
<organism evidence="9 10">
    <name type="scientific">Celerinatantimonas yamalensis</name>
    <dbReference type="NCBI Taxonomy" id="559956"/>
    <lineage>
        <taxon>Bacteria</taxon>
        <taxon>Pseudomonadati</taxon>
        <taxon>Pseudomonadota</taxon>
        <taxon>Gammaproteobacteria</taxon>
        <taxon>Celerinatantimonadaceae</taxon>
        <taxon>Celerinatantimonas</taxon>
    </lineage>
</organism>
<dbReference type="EC" id="2.7.7.77" evidence="9"/>
<keyword evidence="3" id="KW-0479">Metal-binding</keyword>
<dbReference type="CDD" id="cd02503">
    <property type="entry name" value="MobA"/>
    <property type="match status" value="1"/>
</dbReference>
<dbReference type="SUPFAM" id="SSF53448">
    <property type="entry name" value="Nucleotide-diphospho-sugar transferases"/>
    <property type="match status" value="1"/>
</dbReference>
<evidence type="ECO:0000256" key="7">
    <source>
        <dbReference type="ARBA" id="ARBA00023150"/>
    </source>
</evidence>
<evidence type="ECO:0000313" key="10">
    <source>
        <dbReference type="Proteomes" id="UP001629953"/>
    </source>
</evidence>
<protein>
    <submittedName>
        <fullName evidence="9">Molybdenum cofactor guanylyltransferase</fullName>
        <ecNumber evidence="9">2.7.7.77</ecNumber>
    </submittedName>
</protein>
<dbReference type="EMBL" id="JBEQCT010000001">
    <property type="protein sequence ID" value="MFM2483982.1"/>
    <property type="molecule type" value="Genomic_DNA"/>
</dbReference>
<dbReference type="GO" id="GO:0061603">
    <property type="term" value="F:molybdenum cofactor guanylyltransferase activity"/>
    <property type="evidence" value="ECO:0007669"/>
    <property type="project" value="UniProtKB-EC"/>
</dbReference>
<keyword evidence="5" id="KW-0460">Magnesium</keyword>